<dbReference type="SUPFAM" id="SSF54001">
    <property type="entry name" value="Cysteine proteinases"/>
    <property type="match status" value="1"/>
</dbReference>
<evidence type="ECO:0000313" key="9">
    <source>
        <dbReference type="Proteomes" id="UP001216579"/>
    </source>
</evidence>
<organism evidence="8 9">
    <name type="scientific">Streptomyces silvisoli</name>
    <dbReference type="NCBI Taxonomy" id="3034235"/>
    <lineage>
        <taxon>Bacteria</taxon>
        <taxon>Bacillati</taxon>
        <taxon>Actinomycetota</taxon>
        <taxon>Actinomycetes</taxon>
        <taxon>Kitasatosporales</taxon>
        <taxon>Streptomycetaceae</taxon>
        <taxon>Streptomyces</taxon>
    </lineage>
</organism>
<evidence type="ECO:0000256" key="2">
    <source>
        <dbReference type="ARBA" id="ARBA00022670"/>
    </source>
</evidence>
<comment type="similarity">
    <text evidence="1">Belongs to the peptidase C40 family.</text>
</comment>
<feature type="coiled-coil region" evidence="5">
    <location>
        <begin position="163"/>
        <end position="192"/>
    </location>
</feature>
<dbReference type="InterPro" id="IPR000064">
    <property type="entry name" value="NLP_P60_dom"/>
</dbReference>
<proteinExistence type="inferred from homology"/>
<dbReference type="RefSeq" id="WP_276095809.1">
    <property type="nucleotide sequence ID" value="NZ_JARJBC010000020.1"/>
</dbReference>
<keyword evidence="6" id="KW-0732">Signal</keyword>
<evidence type="ECO:0000256" key="1">
    <source>
        <dbReference type="ARBA" id="ARBA00007074"/>
    </source>
</evidence>
<evidence type="ECO:0000256" key="4">
    <source>
        <dbReference type="ARBA" id="ARBA00022807"/>
    </source>
</evidence>
<comment type="caution">
    <text evidence="8">The sequence shown here is derived from an EMBL/GenBank/DDBJ whole genome shotgun (WGS) entry which is preliminary data.</text>
</comment>
<dbReference type="PANTHER" id="PTHR47359:SF3">
    <property type="entry name" value="NLP_P60 DOMAIN-CONTAINING PROTEIN-RELATED"/>
    <property type="match status" value="1"/>
</dbReference>
<dbReference type="Pfam" id="PF00877">
    <property type="entry name" value="NLPC_P60"/>
    <property type="match status" value="1"/>
</dbReference>
<feature type="domain" description="NlpC/P60" evidence="7">
    <location>
        <begin position="229"/>
        <end position="344"/>
    </location>
</feature>
<evidence type="ECO:0000259" key="7">
    <source>
        <dbReference type="PROSITE" id="PS51935"/>
    </source>
</evidence>
<feature type="chain" id="PRO_5045565024" evidence="6">
    <location>
        <begin position="29"/>
        <end position="344"/>
    </location>
</feature>
<evidence type="ECO:0000313" key="8">
    <source>
        <dbReference type="EMBL" id="MDF3292783.1"/>
    </source>
</evidence>
<keyword evidence="5" id="KW-0175">Coiled coil</keyword>
<sequence>MRLRAAAVASTVLACAAGLLAVPGDAQAAKQKSVAEVRAEVDRLYRQAEAATQSYDAVTEQIDQQQRDLVTLARAVVAARSKEDRLTQRLGALARAQYRSGGGLPLAAQFLLSTDPTSFLNDAGLAEKGAQAATTALSQLRTTKDALEGYANAATRGWESLTAEQARKAAAKQQVERRLAQAQALLGTLAAQQRARLRQLDDESAYRSQADWLKNGVGAKLGGAAGTASALGARAVAFASAQLGKAYEWGAQGPSTYDCSGLTEMAWAAAGVAIPRTSQEQWARLPHIPLDQLRPGDLVIYYSDASHVAIYVGDGAIIQAPRPGRTIDIAGAGSMPILGAVRPG</sequence>
<keyword evidence="4" id="KW-0788">Thiol protease</keyword>
<protein>
    <submittedName>
        <fullName evidence="8">NlpC/P60 family protein</fullName>
    </submittedName>
</protein>
<dbReference type="InterPro" id="IPR051794">
    <property type="entry name" value="PG_Endopeptidase_C40"/>
</dbReference>
<dbReference type="Gene3D" id="3.90.1720.10">
    <property type="entry name" value="endopeptidase domain like (from Nostoc punctiforme)"/>
    <property type="match status" value="1"/>
</dbReference>
<dbReference type="EMBL" id="JARJBC010000020">
    <property type="protein sequence ID" value="MDF3292783.1"/>
    <property type="molecule type" value="Genomic_DNA"/>
</dbReference>
<dbReference type="Gene3D" id="6.10.250.3150">
    <property type="match status" value="1"/>
</dbReference>
<dbReference type="Proteomes" id="UP001216579">
    <property type="component" value="Unassembled WGS sequence"/>
</dbReference>
<dbReference type="PROSITE" id="PS51257">
    <property type="entry name" value="PROKAR_LIPOPROTEIN"/>
    <property type="match status" value="1"/>
</dbReference>
<dbReference type="InterPro" id="IPR038765">
    <property type="entry name" value="Papain-like_cys_pep_sf"/>
</dbReference>
<dbReference type="PANTHER" id="PTHR47359">
    <property type="entry name" value="PEPTIDOGLYCAN DL-ENDOPEPTIDASE CWLO"/>
    <property type="match status" value="1"/>
</dbReference>
<keyword evidence="2" id="KW-0645">Protease</keyword>
<feature type="signal peptide" evidence="6">
    <location>
        <begin position="1"/>
        <end position="28"/>
    </location>
</feature>
<evidence type="ECO:0000256" key="3">
    <source>
        <dbReference type="ARBA" id="ARBA00022801"/>
    </source>
</evidence>
<keyword evidence="3" id="KW-0378">Hydrolase</keyword>
<accession>A0ABT5ZSI9</accession>
<reference evidence="8 9" key="1">
    <citation type="submission" date="2023-03" db="EMBL/GenBank/DDBJ databases">
        <title>Draft genome sequence of Streptomyces sp. RB6PN23 isolated from peat swamp forest in Thailand.</title>
        <authorList>
            <person name="Klaysubun C."/>
            <person name="Duangmal K."/>
        </authorList>
    </citation>
    <scope>NUCLEOTIDE SEQUENCE [LARGE SCALE GENOMIC DNA]</scope>
    <source>
        <strain evidence="8 9">RB6PN23</strain>
    </source>
</reference>
<evidence type="ECO:0000256" key="5">
    <source>
        <dbReference type="SAM" id="Coils"/>
    </source>
</evidence>
<dbReference type="PROSITE" id="PS51935">
    <property type="entry name" value="NLPC_P60"/>
    <property type="match status" value="1"/>
</dbReference>
<feature type="coiled-coil region" evidence="5">
    <location>
        <begin position="34"/>
        <end position="75"/>
    </location>
</feature>
<gene>
    <name evidence="8" type="ORF">P3G67_26890</name>
</gene>
<evidence type="ECO:0000256" key="6">
    <source>
        <dbReference type="SAM" id="SignalP"/>
    </source>
</evidence>
<keyword evidence="9" id="KW-1185">Reference proteome</keyword>
<name>A0ABT5ZSI9_9ACTN</name>